<dbReference type="Proteomes" id="UP000440367">
    <property type="component" value="Unassembled WGS sequence"/>
</dbReference>
<evidence type="ECO:0008006" key="4">
    <source>
        <dbReference type="Google" id="ProtNLM"/>
    </source>
</evidence>
<name>A0A6A3UY76_9STRA</name>
<dbReference type="AlphaFoldDB" id="A0A6A3UY76"/>
<feature type="non-terminal residue" evidence="2">
    <location>
        <position position="68"/>
    </location>
</feature>
<keyword evidence="1" id="KW-0732">Signal</keyword>
<organism evidence="2 3">
    <name type="scientific">Phytophthora fragariae</name>
    <dbReference type="NCBI Taxonomy" id="53985"/>
    <lineage>
        <taxon>Eukaryota</taxon>
        <taxon>Sar</taxon>
        <taxon>Stramenopiles</taxon>
        <taxon>Oomycota</taxon>
        <taxon>Peronosporomycetes</taxon>
        <taxon>Peronosporales</taxon>
        <taxon>Peronosporaceae</taxon>
        <taxon>Phytophthora</taxon>
    </lineage>
</organism>
<proteinExistence type="predicted"/>
<dbReference type="EMBL" id="QXGD01010053">
    <property type="protein sequence ID" value="KAE9157318.1"/>
    <property type="molecule type" value="Genomic_DNA"/>
</dbReference>
<evidence type="ECO:0000313" key="3">
    <source>
        <dbReference type="Proteomes" id="UP000440367"/>
    </source>
</evidence>
<evidence type="ECO:0000313" key="2">
    <source>
        <dbReference type="EMBL" id="KAE9157318.1"/>
    </source>
</evidence>
<gene>
    <name evidence="2" type="ORF">PF002_g33395</name>
</gene>
<accession>A0A6A3UY76</accession>
<reference evidence="2 3" key="1">
    <citation type="submission" date="2018-08" db="EMBL/GenBank/DDBJ databases">
        <title>Genomic investigation of the strawberry pathogen Phytophthora fragariae indicates pathogenicity is determined by transcriptional variation in three key races.</title>
        <authorList>
            <person name="Adams T.M."/>
            <person name="Armitage A.D."/>
            <person name="Sobczyk M.K."/>
            <person name="Bates H.J."/>
            <person name="Dunwell J.M."/>
            <person name="Nellist C.F."/>
            <person name="Harrison R.J."/>
        </authorList>
    </citation>
    <scope>NUCLEOTIDE SEQUENCE [LARGE SCALE GENOMIC DNA]</scope>
    <source>
        <strain evidence="2 3">BC-1</strain>
    </source>
</reference>
<sequence length="68" mass="6903">MLSCALITGSMPFVVCSSLAAFRVVTTGFDALLIAPVSRTDVSILDKCCVRGESPVRAAGSASVVVGV</sequence>
<protein>
    <recommendedName>
        <fullName evidence="4">Secreted protein</fullName>
    </recommendedName>
</protein>
<comment type="caution">
    <text evidence="2">The sequence shown here is derived from an EMBL/GenBank/DDBJ whole genome shotgun (WGS) entry which is preliminary data.</text>
</comment>
<feature type="signal peptide" evidence="1">
    <location>
        <begin position="1"/>
        <end position="16"/>
    </location>
</feature>
<evidence type="ECO:0000256" key="1">
    <source>
        <dbReference type="SAM" id="SignalP"/>
    </source>
</evidence>
<feature type="chain" id="PRO_5025406369" description="Secreted protein" evidence="1">
    <location>
        <begin position="17"/>
        <end position="68"/>
    </location>
</feature>